<evidence type="ECO:0000256" key="6">
    <source>
        <dbReference type="RuleBase" id="RU363076"/>
    </source>
</evidence>
<keyword evidence="5 6" id="KW-0472">Membrane</keyword>
<comment type="caution">
    <text evidence="6">Lacks conserved residue(s) required for the propagation of feature annotation.</text>
</comment>
<evidence type="ECO:0000256" key="4">
    <source>
        <dbReference type="ARBA" id="ARBA00022989"/>
    </source>
</evidence>
<dbReference type="Pfam" id="PF02104">
    <property type="entry name" value="SURF1"/>
    <property type="match status" value="1"/>
</dbReference>
<protein>
    <recommendedName>
        <fullName evidence="6">SURF1-like protein</fullName>
    </recommendedName>
</protein>
<dbReference type="PANTHER" id="PTHR23427">
    <property type="entry name" value="SURFEIT LOCUS PROTEIN"/>
    <property type="match status" value="1"/>
</dbReference>
<dbReference type="EMBL" id="BRXS01000001">
    <property type="protein sequence ID" value="GLC24251.1"/>
    <property type="molecule type" value="Genomic_DNA"/>
</dbReference>
<proteinExistence type="inferred from homology"/>
<dbReference type="Proteomes" id="UP001161325">
    <property type="component" value="Unassembled WGS sequence"/>
</dbReference>
<keyword evidence="8" id="KW-1185">Reference proteome</keyword>
<dbReference type="AlphaFoldDB" id="A0AA37V5K5"/>
<gene>
    <name evidence="7" type="ORF">rosag_07640</name>
</gene>
<dbReference type="RefSeq" id="WP_284348699.1">
    <property type="nucleotide sequence ID" value="NZ_BRXS01000001.1"/>
</dbReference>
<accession>A0AA37V5K5</accession>
<keyword evidence="4 6" id="KW-1133">Transmembrane helix</keyword>
<dbReference type="CDD" id="cd06662">
    <property type="entry name" value="SURF1"/>
    <property type="match status" value="1"/>
</dbReference>
<dbReference type="PROSITE" id="PS50895">
    <property type="entry name" value="SURF1"/>
    <property type="match status" value="1"/>
</dbReference>
<name>A0AA37V5K5_9BACT</name>
<sequence>MSRRALSLLVLSLVVAAVCVRLGFWQLARLGERRAHNAAVAARMREAPASVDALPADTGLHHYRRVALVGVADYAREIVLVNRSRDGSPGVHIVTPVRVAGRDTAVLVSRGWVYSANGTDVDLARWREGDTVRVDGFVELPSSRPGPARLSAARDVRAYRWLDATAVARETGYPVTPYYVVWTPPPGEEKPPQDRPVRVPPPALDEGSHFSYAVQWFSFATVALVGGATFVRADARRRSPRPLPV</sequence>
<keyword evidence="3 6" id="KW-0812">Transmembrane</keyword>
<evidence type="ECO:0000313" key="8">
    <source>
        <dbReference type="Proteomes" id="UP001161325"/>
    </source>
</evidence>
<evidence type="ECO:0000256" key="5">
    <source>
        <dbReference type="ARBA" id="ARBA00023136"/>
    </source>
</evidence>
<dbReference type="InterPro" id="IPR045214">
    <property type="entry name" value="Surf1/Surf4"/>
</dbReference>
<dbReference type="PANTHER" id="PTHR23427:SF2">
    <property type="entry name" value="SURFEIT LOCUS PROTEIN 1"/>
    <property type="match status" value="1"/>
</dbReference>
<comment type="subcellular location">
    <subcellularLocation>
        <location evidence="6">Cell membrane</location>
        <topology evidence="6">Multi-pass membrane protein</topology>
    </subcellularLocation>
    <subcellularLocation>
        <location evidence="1">Membrane</location>
    </subcellularLocation>
</comment>
<evidence type="ECO:0000256" key="1">
    <source>
        <dbReference type="ARBA" id="ARBA00004370"/>
    </source>
</evidence>
<dbReference type="GO" id="GO:0005886">
    <property type="term" value="C:plasma membrane"/>
    <property type="evidence" value="ECO:0007669"/>
    <property type="project" value="UniProtKB-SubCell"/>
</dbReference>
<comment type="caution">
    <text evidence="7">The sequence shown here is derived from an EMBL/GenBank/DDBJ whole genome shotgun (WGS) entry which is preliminary data.</text>
</comment>
<evidence type="ECO:0000256" key="2">
    <source>
        <dbReference type="ARBA" id="ARBA00007165"/>
    </source>
</evidence>
<organism evidence="7 8">
    <name type="scientific">Roseisolibacter agri</name>
    <dbReference type="NCBI Taxonomy" id="2014610"/>
    <lineage>
        <taxon>Bacteria</taxon>
        <taxon>Pseudomonadati</taxon>
        <taxon>Gemmatimonadota</taxon>
        <taxon>Gemmatimonadia</taxon>
        <taxon>Gemmatimonadales</taxon>
        <taxon>Gemmatimonadaceae</taxon>
        <taxon>Roseisolibacter</taxon>
    </lineage>
</organism>
<reference evidence="7" key="1">
    <citation type="submission" date="2022-08" db="EMBL/GenBank/DDBJ databases">
        <title>Draft genome sequencing of Roseisolibacter agri AW1220.</title>
        <authorList>
            <person name="Tobiishi Y."/>
            <person name="Tonouchi A."/>
        </authorList>
    </citation>
    <scope>NUCLEOTIDE SEQUENCE</scope>
    <source>
        <strain evidence="7">AW1220</strain>
    </source>
</reference>
<comment type="similarity">
    <text evidence="2 6">Belongs to the SURF1 family.</text>
</comment>
<keyword evidence="6" id="KW-1003">Cell membrane</keyword>
<evidence type="ECO:0000313" key="7">
    <source>
        <dbReference type="EMBL" id="GLC24251.1"/>
    </source>
</evidence>
<dbReference type="InterPro" id="IPR002994">
    <property type="entry name" value="Surf1/Shy1"/>
</dbReference>
<evidence type="ECO:0000256" key="3">
    <source>
        <dbReference type="ARBA" id="ARBA00022692"/>
    </source>
</evidence>
<feature type="transmembrane region" description="Helical" evidence="6">
    <location>
        <begin position="210"/>
        <end position="231"/>
    </location>
</feature>